<name>A0A5P5ZH60_9LACO</name>
<evidence type="ECO:0000313" key="2">
    <source>
        <dbReference type="Proteomes" id="UP000325393"/>
    </source>
</evidence>
<sequence length="87" mass="10275">MIGCLDFILANMKENPNSPWDYRLDIEDCKNNWHEIVDVINNHCNNILLTTNDDKSKLSIYTDNLQDIKDTQKDLESRVVWSTFKEK</sequence>
<dbReference type="GeneID" id="78211616"/>
<accession>A0A5P5ZH60</accession>
<proteinExistence type="predicted"/>
<dbReference type="EMBL" id="CP044496">
    <property type="protein sequence ID" value="QFG50749.1"/>
    <property type="molecule type" value="Genomic_DNA"/>
</dbReference>
<dbReference type="Proteomes" id="UP000325393">
    <property type="component" value="Chromosome"/>
</dbReference>
<dbReference type="AlphaFoldDB" id="A0A5P5ZH60"/>
<dbReference type="RefSeq" id="WP_054682093.1">
    <property type="nucleotide sequence ID" value="NZ_CP044496.1"/>
</dbReference>
<reference evidence="1 2" key="1">
    <citation type="submission" date="2019-09" db="EMBL/GenBank/DDBJ databases">
        <title>Genome sequencing of Lactobacillus acetotolerans.</title>
        <authorList>
            <person name="Kim K."/>
        </authorList>
    </citation>
    <scope>NUCLEOTIDE SEQUENCE [LARGE SCALE GENOMIC DNA]</scope>
    <source>
        <strain evidence="1 2">LA749</strain>
    </source>
</reference>
<protein>
    <submittedName>
        <fullName evidence="1">Uncharacterized protein</fullName>
    </submittedName>
</protein>
<evidence type="ECO:0000313" key="1">
    <source>
        <dbReference type="EMBL" id="QFG50749.1"/>
    </source>
</evidence>
<organism evidence="1 2">
    <name type="scientific">Lactobacillus acetotolerans</name>
    <dbReference type="NCBI Taxonomy" id="1600"/>
    <lineage>
        <taxon>Bacteria</taxon>
        <taxon>Bacillati</taxon>
        <taxon>Bacillota</taxon>
        <taxon>Bacilli</taxon>
        <taxon>Lactobacillales</taxon>
        <taxon>Lactobacillaceae</taxon>
        <taxon>Lactobacillus</taxon>
    </lineage>
</organism>
<gene>
    <name evidence="1" type="ORF">LA749_01330</name>
</gene>